<dbReference type="RefSeq" id="WP_073189152.1">
    <property type="nucleotide sequence ID" value="NZ_FQZG01000055.1"/>
</dbReference>
<accession>A0A1M6JZY2</accession>
<gene>
    <name evidence="1" type="ORF">SAMN02745244_02698</name>
</gene>
<sequence length="84" mass="9161">MGKTSTIDKLQAALSRLQEAEDALASLDAARELRELADSIELTQVRAARDQGVAWSKIGKLYGLTKQGAQQRFRQHLEPAPDAG</sequence>
<evidence type="ECO:0000313" key="2">
    <source>
        <dbReference type="Proteomes" id="UP000184512"/>
    </source>
</evidence>
<keyword evidence="2" id="KW-1185">Reference proteome</keyword>
<dbReference type="AlphaFoldDB" id="A0A1M6JZY2"/>
<proteinExistence type="predicted"/>
<reference evidence="1 2" key="1">
    <citation type="submission" date="2016-11" db="EMBL/GenBank/DDBJ databases">
        <authorList>
            <person name="Jaros S."/>
            <person name="Januszkiewicz K."/>
            <person name="Wedrychowicz H."/>
        </authorList>
    </citation>
    <scope>NUCLEOTIDE SEQUENCE [LARGE SCALE GENOMIC DNA]</scope>
    <source>
        <strain evidence="1 2">DSM 12906</strain>
    </source>
</reference>
<dbReference type="OrthoDB" id="3579809at2"/>
<evidence type="ECO:0000313" key="1">
    <source>
        <dbReference type="EMBL" id="SHJ52227.1"/>
    </source>
</evidence>
<dbReference type="EMBL" id="FQZG01000055">
    <property type="protein sequence ID" value="SHJ52227.1"/>
    <property type="molecule type" value="Genomic_DNA"/>
</dbReference>
<dbReference type="Proteomes" id="UP000184512">
    <property type="component" value="Unassembled WGS sequence"/>
</dbReference>
<protein>
    <submittedName>
        <fullName evidence="1">Uncharacterized protein</fullName>
    </submittedName>
</protein>
<name>A0A1M6JZY2_9ACTN</name>
<organism evidence="1 2">
    <name type="scientific">Tessaracoccus bendigoensis DSM 12906</name>
    <dbReference type="NCBI Taxonomy" id="1123357"/>
    <lineage>
        <taxon>Bacteria</taxon>
        <taxon>Bacillati</taxon>
        <taxon>Actinomycetota</taxon>
        <taxon>Actinomycetes</taxon>
        <taxon>Propionibacteriales</taxon>
        <taxon>Propionibacteriaceae</taxon>
        <taxon>Tessaracoccus</taxon>
    </lineage>
</organism>